<evidence type="ECO:0008006" key="4">
    <source>
        <dbReference type="Google" id="ProtNLM"/>
    </source>
</evidence>
<dbReference type="RefSeq" id="WP_284216065.1">
    <property type="nucleotide sequence ID" value="NZ_BSOT01000005.1"/>
</dbReference>
<evidence type="ECO:0000256" key="1">
    <source>
        <dbReference type="SAM" id="SignalP"/>
    </source>
</evidence>
<dbReference type="EMBL" id="BSOT01000005">
    <property type="protein sequence ID" value="GLR69754.1"/>
    <property type="molecule type" value="Genomic_DNA"/>
</dbReference>
<comment type="caution">
    <text evidence="2">The sequence shown here is derived from an EMBL/GenBank/DDBJ whole genome shotgun (WGS) entry which is preliminary data.</text>
</comment>
<accession>A0AA37WIS7</accession>
<sequence>MIKKMLSLVLLGCAIATSTALAEIKVNGFASFTAGMTLDEPDAVAAAERLNNIYDYGYTDELTVDNESLFGIQVTADLMDGLSVTAQALSQGVNDYDTELFATYLTYEVNENWRINAGRMPWALFQFTDYLNVGYAYPWISGPRGMYGFVPDITIDGVVAIYNTYVGDWDLTFQPYTDLNSIFGLKSTATYDWITLNAVFVGESSNVFPVPLFDAASESLREAGFEQQAEDVRARNDRGRFFSLGYNIDYNDWIAIGEYAQINFVDASFYSDMKNYFFTFGRRVNDLTFHVTYDVQNEDPQLDFKEGLPPGQLVNVGGNMLPISVLEGIFRGGSQEYRNITLGVRYDFHPSAALKVDFVRNKTDDGDEVIGIKEAEQDFLRFSVQLVY</sequence>
<proteinExistence type="predicted"/>
<dbReference type="Gene3D" id="2.40.160.10">
    <property type="entry name" value="Porin"/>
    <property type="match status" value="1"/>
</dbReference>
<dbReference type="AlphaFoldDB" id="A0AA37WIS7"/>
<evidence type="ECO:0000313" key="2">
    <source>
        <dbReference type="EMBL" id="GLR69754.1"/>
    </source>
</evidence>
<dbReference type="Proteomes" id="UP001156601">
    <property type="component" value="Unassembled WGS sequence"/>
</dbReference>
<evidence type="ECO:0000313" key="3">
    <source>
        <dbReference type="Proteomes" id="UP001156601"/>
    </source>
</evidence>
<dbReference type="InterPro" id="IPR023614">
    <property type="entry name" value="Porin_dom_sf"/>
</dbReference>
<reference evidence="2" key="2">
    <citation type="submission" date="2023-01" db="EMBL/GenBank/DDBJ databases">
        <title>Draft genome sequence of Agaribacter marinus strain NBRC 110023.</title>
        <authorList>
            <person name="Sun Q."/>
            <person name="Mori K."/>
        </authorList>
    </citation>
    <scope>NUCLEOTIDE SEQUENCE</scope>
    <source>
        <strain evidence="2">NBRC 110023</strain>
    </source>
</reference>
<keyword evidence="1" id="KW-0732">Signal</keyword>
<reference evidence="2" key="1">
    <citation type="journal article" date="2014" name="Int. J. Syst. Evol. Microbiol.">
        <title>Complete genome sequence of Corynebacterium casei LMG S-19264T (=DSM 44701T), isolated from a smear-ripened cheese.</title>
        <authorList>
            <consortium name="US DOE Joint Genome Institute (JGI-PGF)"/>
            <person name="Walter F."/>
            <person name="Albersmeier A."/>
            <person name="Kalinowski J."/>
            <person name="Ruckert C."/>
        </authorList>
    </citation>
    <scope>NUCLEOTIDE SEQUENCE</scope>
    <source>
        <strain evidence="2">NBRC 110023</strain>
    </source>
</reference>
<feature type="chain" id="PRO_5041282609" description="Porin" evidence="1">
    <location>
        <begin position="23"/>
        <end position="388"/>
    </location>
</feature>
<name>A0AA37WIS7_9ALTE</name>
<gene>
    <name evidence="2" type="ORF">GCM10007852_06620</name>
</gene>
<keyword evidence="3" id="KW-1185">Reference proteome</keyword>
<feature type="signal peptide" evidence="1">
    <location>
        <begin position="1"/>
        <end position="22"/>
    </location>
</feature>
<organism evidence="2 3">
    <name type="scientific">Agaribacter marinus</name>
    <dbReference type="NCBI Taxonomy" id="1431249"/>
    <lineage>
        <taxon>Bacteria</taxon>
        <taxon>Pseudomonadati</taxon>
        <taxon>Pseudomonadota</taxon>
        <taxon>Gammaproteobacteria</taxon>
        <taxon>Alteromonadales</taxon>
        <taxon>Alteromonadaceae</taxon>
        <taxon>Agaribacter</taxon>
    </lineage>
</organism>
<protein>
    <recommendedName>
        <fullName evidence="4">Porin</fullName>
    </recommendedName>
</protein>
<dbReference type="SUPFAM" id="SSF56935">
    <property type="entry name" value="Porins"/>
    <property type="match status" value="1"/>
</dbReference>